<feature type="domain" description="HAT C-terminal dimerisation" evidence="1">
    <location>
        <begin position="344"/>
        <end position="402"/>
    </location>
</feature>
<sequence length="437" mass="50245">MPLLCNQPHCALVETREKKDGGYEASVKNGWNGFHRKERLKLHVGDVGGSHYQAMKKCDDLLQKRQHIDVAFHSVRETCKRDYLTRLNGSIDVARMLVKLGLPFLGYDESKESNNRGNFREFRDYTAEQNPSLRKAIERFVGLVHVTETTSAYLKSSIDALFAKLKLTLKQVRGQGYDGASNMRSEFNGLQSLIMRENSSAYYVHCFDHQLQLVPVAIVRKHKGVSDFFTKISILLNVVGGSSKRRDLIRDINVKEIKLDNHFSETSFQLLICSSAFSPRDSFHDFNLENLMSLAKLYPSDFNSGNLRDLSHQLGLYIADVRDDGRFSNIQTIAELSQIMEETRKHLCYPLVYQLLKLVLVLPVATATVERCFSAMKNVKTYLRNKIGDEYLSDSLICYVEKEEMKKVTNEAVVRRFMKMQGRRFDDDRLSNHRRGF</sequence>
<organism evidence="3 4">
    <name type="scientific">Oryza sativa subsp. japonica</name>
    <name type="common">Rice</name>
    <dbReference type="NCBI Taxonomy" id="39947"/>
    <lineage>
        <taxon>Eukaryota</taxon>
        <taxon>Viridiplantae</taxon>
        <taxon>Streptophyta</taxon>
        <taxon>Embryophyta</taxon>
        <taxon>Tracheophyta</taxon>
        <taxon>Spermatophyta</taxon>
        <taxon>Magnoliopsida</taxon>
        <taxon>Liliopsida</taxon>
        <taxon>Poales</taxon>
        <taxon>Poaceae</taxon>
        <taxon>BOP clade</taxon>
        <taxon>Oryzoideae</taxon>
        <taxon>Oryzeae</taxon>
        <taxon>Oryzinae</taxon>
        <taxon>Oryza</taxon>
        <taxon>Oryza sativa</taxon>
    </lineage>
</organism>
<evidence type="ECO:0000259" key="1">
    <source>
        <dbReference type="Pfam" id="PF05699"/>
    </source>
</evidence>
<protein>
    <submittedName>
        <fullName evidence="3">OSJNBa0028M15.10 protein</fullName>
    </submittedName>
</protein>
<reference evidence="4" key="1">
    <citation type="journal article" date="2005" name="Nature">
        <title>The map-based sequence of the rice genome.</title>
        <authorList>
            <consortium name="International rice genome sequencing project (IRGSP)"/>
            <person name="Matsumoto T."/>
            <person name="Wu J."/>
            <person name="Kanamori H."/>
            <person name="Katayose Y."/>
            <person name="Fujisawa M."/>
            <person name="Namiki N."/>
            <person name="Mizuno H."/>
            <person name="Yamamoto K."/>
            <person name="Antonio B.A."/>
            <person name="Baba T."/>
            <person name="Sakata K."/>
            <person name="Nagamura Y."/>
            <person name="Aoki H."/>
            <person name="Arikawa K."/>
            <person name="Arita K."/>
            <person name="Bito T."/>
            <person name="Chiden Y."/>
            <person name="Fujitsuka N."/>
            <person name="Fukunaka R."/>
            <person name="Hamada M."/>
            <person name="Harada C."/>
            <person name="Hayashi A."/>
            <person name="Hijishita S."/>
            <person name="Honda M."/>
            <person name="Hosokawa S."/>
            <person name="Ichikawa Y."/>
            <person name="Idonuma A."/>
            <person name="Iijima M."/>
            <person name="Ikeda M."/>
            <person name="Ikeno M."/>
            <person name="Ito K."/>
            <person name="Ito S."/>
            <person name="Ito T."/>
            <person name="Ito Y."/>
            <person name="Ito Y."/>
            <person name="Iwabuchi A."/>
            <person name="Kamiya K."/>
            <person name="Karasawa W."/>
            <person name="Kurita K."/>
            <person name="Katagiri S."/>
            <person name="Kikuta A."/>
            <person name="Kobayashi H."/>
            <person name="Kobayashi N."/>
            <person name="Machita K."/>
            <person name="Maehara T."/>
            <person name="Masukawa M."/>
            <person name="Mizubayashi T."/>
            <person name="Mukai Y."/>
            <person name="Nagasaki H."/>
            <person name="Nagata Y."/>
            <person name="Naito S."/>
            <person name="Nakashima M."/>
            <person name="Nakama Y."/>
            <person name="Nakamichi Y."/>
            <person name="Nakamura M."/>
            <person name="Meguro A."/>
            <person name="Negishi M."/>
            <person name="Ohta I."/>
            <person name="Ohta T."/>
            <person name="Okamoto M."/>
            <person name="Ono N."/>
            <person name="Saji S."/>
            <person name="Sakaguchi M."/>
            <person name="Sakai K."/>
            <person name="Shibata M."/>
            <person name="Shimokawa T."/>
            <person name="Song J."/>
            <person name="Takazaki Y."/>
            <person name="Terasawa K."/>
            <person name="Tsugane M."/>
            <person name="Tsuji K."/>
            <person name="Ueda S."/>
            <person name="Waki K."/>
            <person name="Yamagata H."/>
            <person name="Yamamoto M."/>
            <person name="Yamamoto S."/>
            <person name="Yamane H."/>
            <person name="Yoshiki S."/>
            <person name="Yoshihara R."/>
            <person name="Yukawa K."/>
            <person name="Zhong H."/>
            <person name="Yano M."/>
            <person name="Yuan Q."/>
            <person name="Ouyang S."/>
            <person name="Liu J."/>
            <person name="Jones K.M."/>
            <person name="Gansberger K."/>
            <person name="Moffat K."/>
            <person name="Hill J."/>
            <person name="Bera J."/>
            <person name="Fadrosh D."/>
            <person name="Jin S."/>
            <person name="Johri S."/>
            <person name="Kim M."/>
            <person name="Overton L."/>
            <person name="Reardon M."/>
            <person name="Tsitrin T."/>
            <person name="Vuong H."/>
            <person name="Weaver B."/>
            <person name="Ciecko A."/>
            <person name="Tallon L."/>
            <person name="Jackson J."/>
            <person name="Pai G."/>
            <person name="Aken S.V."/>
            <person name="Utterback T."/>
            <person name="Reidmuller S."/>
            <person name="Feldblyum T."/>
            <person name="Hsiao J."/>
            <person name="Zismann V."/>
            <person name="Iobst S."/>
            <person name="de Vazeille A.R."/>
            <person name="Buell C.R."/>
            <person name="Ying K."/>
            <person name="Li Y."/>
            <person name="Lu T."/>
            <person name="Huang Y."/>
            <person name="Zhao Q."/>
            <person name="Feng Q."/>
            <person name="Zhang L."/>
            <person name="Zhu J."/>
            <person name="Weng Q."/>
            <person name="Mu J."/>
            <person name="Lu Y."/>
            <person name="Fan D."/>
            <person name="Liu Y."/>
            <person name="Guan J."/>
            <person name="Zhang Y."/>
            <person name="Yu S."/>
            <person name="Liu X."/>
            <person name="Zhang Y."/>
            <person name="Hong G."/>
            <person name="Han B."/>
            <person name="Choisne N."/>
            <person name="Demange N."/>
            <person name="Orjeda G."/>
            <person name="Samain S."/>
            <person name="Cattolico L."/>
            <person name="Pelletier E."/>
            <person name="Couloux A."/>
            <person name="Segurens B."/>
            <person name="Wincker P."/>
            <person name="D'Hont A."/>
            <person name="Scarpelli C."/>
            <person name="Weissenbach J."/>
            <person name="Salanoubat M."/>
            <person name="Quetier F."/>
            <person name="Yu Y."/>
            <person name="Kim H.R."/>
            <person name="Rambo T."/>
            <person name="Currie J."/>
            <person name="Collura K."/>
            <person name="Luo M."/>
            <person name="Yang T."/>
            <person name="Ammiraju J.S.S."/>
            <person name="Engler F."/>
            <person name="Soderlund C."/>
            <person name="Wing R.A."/>
            <person name="Palmer L.E."/>
            <person name="de la Bastide M."/>
            <person name="Spiegel L."/>
            <person name="Nascimento L."/>
            <person name="Zutavern T."/>
            <person name="O'Shaughnessy A."/>
            <person name="Dike S."/>
            <person name="Dedhia N."/>
            <person name="Preston R."/>
            <person name="Balija V."/>
            <person name="McCombie W.R."/>
            <person name="Chow T."/>
            <person name="Chen H."/>
            <person name="Chung M."/>
            <person name="Chen C."/>
            <person name="Shaw J."/>
            <person name="Wu H."/>
            <person name="Hsiao K."/>
            <person name="Chao Y."/>
            <person name="Chu M."/>
            <person name="Cheng C."/>
            <person name="Hour A."/>
            <person name="Lee P."/>
            <person name="Lin S."/>
            <person name="Lin Y."/>
            <person name="Liou J."/>
            <person name="Liu S."/>
            <person name="Hsing Y."/>
            <person name="Raghuvanshi S."/>
            <person name="Mohanty A."/>
            <person name="Bharti A.K."/>
            <person name="Gaur A."/>
            <person name="Gupta V."/>
            <person name="Kumar D."/>
            <person name="Ravi V."/>
            <person name="Vij S."/>
            <person name="Kapur A."/>
            <person name="Khurana P."/>
            <person name="Khurana P."/>
            <person name="Khurana J.P."/>
            <person name="Tyagi A.K."/>
            <person name="Gaikwad K."/>
            <person name="Singh A."/>
            <person name="Dalal V."/>
            <person name="Srivastava S."/>
            <person name="Dixit A."/>
            <person name="Pal A.K."/>
            <person name="Ghazi I.A."/>
            <person name="Yadav M."/>
            <person name="Pandit A."/>
            <person name="Bhargava A."/>
            <person name="Sureshbabu K."/>
            <person name="Batra K."/>
            <person name="Sharma T.R."/>
            <person name="Mohapatra T."/>
            <person name="Singh N.K."/>
            <person name="Messing J."/>
            <person name="Nelson A.B."/>
            <person name="Fuks G."/>
            <person name="Kavchok S."/>
            <person name="Keizer G."/>
            <person name="Linton E."/>
            <person name="Llaca V."/>
            <person name="Song R."/>
            <person name="Tanyolac B."/>
            <person name="Young S."/>
            <person name="Ho-Il K."/>
            <person name="Hahn J.H."/>
            <person name="Sangsakoo G."/>
            <person name="Vanavichit A."/>
            <person name="de Mattos Luiz.A.T."/>
            <person name="Zimmer P.D."/>
            <person name="Malone G."/>
            <person name="Dellagostin O."/>
            <person name="de Oliveira A.C."/>
            <person name="Bevan M."/>
            <person name="Bancroft I."/>
            <person name="Minx P."/>
            <person name="Cordum H."/>
            <person name="Wilson R."/>
            <person name="Cheng Z."/>
            <person name="Jin W."/>
            <person name="Jiang J."/>
            <person name="Leong S.A."/>
            <person name="Iwama H."/>
            <person name="Gojobori T."/>
            <person name="Itoh T."/>
            <person name="Niimura Y."/>
            <person name="Fujii Y."/>
            <person name="Habara T."/>
            <person name="Sakai H."/>
            <person name="Sato Y."/>
            <person name="Wilson G."/>
            <person name="Kumar K."/>
            <person name="McCouch S."/>
            <person name="Juretic N."/>
            <person name="Hoen D."/>
            <person name="Wright S."/>
            <person name="Bruskiewich R."/>
            <person name="Bureau T."/>
            <person name="Miyao A."/>
            <person name="Hirochika H."/>
            <person name="Nishikawa T."/>
            <person name="Kadowaki K."/>
            <person name="Sugiura M."/>
            <person name="Burr B."/>
            <person name="Sasaki T."/>
        </authorList>
    </citation>
    <scope>NUCLEOTIDE SEQUENCE [LARGE SCALE GENOMIC DNA]</scope>
    <source>
        <strain evidence="4">cv. Nipponbare</strain>
    </source>
</reference>
<dbReference type="Proteomes" id="UP000000763">
    <property type="component" value="Chromosome 4"/>
</dbReference>
<feature type="domain" description="DUF4371" evidence="2">
    <location>
        <begin position="29"/>
        <end position="136"/>
    </location>
</feature>
<dbReference type="PANTHER" id="PTHR11697:SF230">
    <property type="entry name" value="ZINC FINGER, MYM DOMAIN CONTAINING 1"/>
    <property type="match status" value="1"/>
</dbReference>
<dbReference type="Pfam" id="PF14291">
    <property type="entry name" value="DUF4371"/>
    <property type="match status" value="2"/>
</dbReference>
<dbReference type="GO" id="GO:0046983">
    <property type="term" value="F:protein dimerization activity"/>
    <property type="evidence" value="ECO:0007669"/>
    <property type="project" value="InterPro"/>
</dbReference>
<feature type="domain" description="DUF4371" evidence="2">
    <location>
        <begin position="138"/>
        <end position="189"/>
    </location>
</feature>
<dbReference type="InterPro" id="IPR025398">
    <property type="entry name" value="DUF4371"/>
</dbReference>
<evidence type="ECO:0000313" key="3">
    <source>
        <dbReference type="EMBL" id="CAE05818.1"/>
    </source>
</evidence>
<dbReference type="InterPro" id="IPR055298">
    <property type="entry name" value="AtLOH3-like"/>
</dbReference>
<dbReference type="AlphaFoldDB" id="Q7XK77"/>
<dbReference type="PANTHER" id="PTHR11697">
    <property type="entry name" value="GENERAL TRANSCRIPTION FACTOR 2-RELATED ZINC FINGER PROTEIN"/>
    <property type="match status" value="1"/>
</dbReference>
<name>Q7XK77_ORYSJ</name>
<gene>
    <name evidence="3" type="primary">OSJNBa0028M15.10</name>
</gene>
<evidence type="ECO:0000313" key="4">
    <source>
        <dbReference type="Proteomes" id="UP000000763"/>
    </source>
</evidence>
<dbReference type="InterPro" id="IPR012337">
    <property type="entry name" value="RNaseH-like_sf"/>
</dbReference>
<dbReference type="InterPro" id="IPR008906">
    <property type="entry name" value="HATC_C_dom"/>
</dbReference>
<dbReference type="Pfam" id="PF05699">
    <property type="entry name" value="Dimer_Tnp_hAT"/>
    <property type="match status" value="1"/>
</dbReference>
<evidence type="ECO:0000259" key="2">
    <source>
        <dbReference type="Pfam" id="PF14291"/>
    </source>
</evidence>
<reference evidence="4" key="2">
    <citation type="journal article" date="2008" name="Nucleic Acids Res.">
        <title>The rice annotation project database (RAP-DB): 2008 update.</title>
        <authorList>
            <consortium name="The rice annotation project (RAP)"/>
        </authorList>
    </citation>
    <scope>GENOME REANNOTATION</scope>
    <source>
        <strain evidence="4">cv. Nipponbare</strain>
    </source>
</reference>
<proteinExistence type="predicted"/>
<dbReference type="EMBL" id="AL662961">
    <property type="protein sequence ID" value="CAE05818.1"/>
    <property type="molecule type" value="Genomic_DNA"/>
</dbReference>
<dbReference type="SUPFAM" id="SSF53098">
    <property type="entry name" value="Ribonuclease H-like"/>
    <property type="match status" value="1"/>
</dbReference>
<accession>Q7XK77</accession>